<reference evidence="2 3" key="1">
    <citation type="journal article" date="2018" name="Front. Plant Sci.">
        <title>Red Clover (Trifolium pratense) and Zigzag Clover (T. medium) - A Picture of Genomic Similarities and Differences.</title>
        <authorList>
            <person name="Dluhosova J."/>
            <person name="Istvanek J."/>
            <person name="Nedelnik J."/>
            <person name="Repkova J."/>
        </authorList>
    </citation>
    <scope>NUCLEOTIDE SEQUENCE [LARGE SCALE GENOMIC DNA]</scope>
    <source>
        <strain evidence="3">cv. 10/8</strain>
        <tissue evidence="2">Leaf</tissue>
    </source>
</reference>
<comment type="caution">
    <text evidence="2">The sequence shown here is derived from an EMBL/GenBank/DDBJ whole genome shotgun (WGS) entry which is preliminary data.</text>
</comment>
<protein>
    <submittedName>
        <fullName evidence="2">Uncharacterized protein</fullName>
    </submittedName>
</protein>
<organism evidence="2 3">
    <name type="scientific">Trifolium medium</name>
    <dbReference type="NCBI Taxonomy" id="97028"/>
    <lineage>
        <taxon>Eukaryota</taxon>
        <taxon>Viridiplantae</taxon>
        <taxon>Streptophyta</taxon>
        <taxon>Embryophyta</taxon>
        <taxon>Tracheophyta</taxon>
        <taxon>Spermatophyta</taxon>
        <taxon>Magnoliopsida</taxon>
        <taxon>eudicotyledons</taxon>
        <taxon>Gunneridae</taxon>
        <taxon>Pentapetalae</taxon>
        <taxon>rosids</taxon>
        <taxon>fabids</taxon>
        <taxon>Fabales</taxon>
        <taxon>Fabaceae</taxon>
        <taxon>Papilionoideae</taxon>
        <taxon>50 kb inversion clade</taxon>
        <taxon>NPAAA clade</taxon>
        <taxon>Hologalegina</taxon>
        <taxon>IRL clade</taxon>
        <taxon>Trifolieae</taxon>
        <taxon>Trifolium</taxon>
    </lineage>
</organism>
<evidence type="ECO:0000313" key="2">
    <source>
        <dbReference type="EMBL" id="MCI24684.1"/>
    </source>
</evidence>
<proteinExistence type="predicted"/>
<name>A0A392QLC9_9FABA</name>
<feature type="non-terminal residue" evidence="2">
    <location>
        <position position="1"/>
    </location>
</feature>
<dbReference type="EMBL" id="LXQA010142915">
    <property type="protein sequence ID" value="MCI24684.1"/>
    <property type="molecule type" value="Genomic_DNA"/>
</dbReference>
<sequence>ENAKINSGARRKRKGQTGVCWEQPHGGIATPKESIAPPRA</sequence>
<keyword evidence="3" id="KW-1185">Reference proteome</keyword>
<dbReference type="AlphaFoldDB" id="A0A392QLC9"/>
<dbReference type="Proteomes" id="UP000265520">
    <property type="component" value="Unassembled WGS sequence"/>
</dbReference>
<evidence type="ECO:0000313" key="3">
    <source>
        <dbReference type="Proteomes" id="UP000265520"/>
    </source>
</evidence>
<accession>A0A392QLC9</accession>
<evidence type="ECO:0000256" key="1">
    <source>
        <dbReference type="SAM" id="MobiDB-lite"/>
    </source>
</evidence>
<feature type="region of interest" description="Disordered" evidence="1">
    <location>
        <begin position="1"/>
        <end position="40"/>
    </location>
</feature>